<evidence type="ECO:0000256" key="5">
    <source>
        <dbReference type="ARBA" id="ARBA00023136"/>
    </source>
</evidence>
<feature type="transmembrane region" description="Helical" evidence="6">
    <location>
        <begin position="95"/>
        <end position="113"/>
    </location>
</feature>
<dbReference type="PANTHER" id="PTHR33727">
    <property type="entry name" value="OS07G0446900 PROTEIN"/>
    <property type="match status" value="1"/>
</dbReference>
<dbReference type="EMBL" id="JAMYWD010000008">
    <property type="protein sequence ID" value="KAJ4962261.1"/>
    <property type="molecule type" value="Genomic_DNA"/>
</dbReference>
<evidence type="ECO:0000256" key="1">
    <source>
        <dbReference type="ARBA" id="ARBA00004477"/>
    </source>
</evidence>
<evidence type="ECO:0000313" key="7">
    <source>
        <dbReference type="EMBL" id="KAJ4962261.1"/>
    </source>
</evidence>
<sequence length="132" mass="15689">MPPYHTPRPFSSLFIVFQLSKTLLRNPLFSNSLSCFGFPNHGNFPTWSSTREEADGGGTERVKKQRFKAMNWVQRKIYMYNVTFGMYMLDRWERYLFNTLVIILLWFVCYNGSRSAAEFYRRLSLELARNDC</sequence>
<evidence type="ECO:0000256" key="3">
    <source>
        <dbReference type="ARBA" id="ARBA00022824"/>
    </source>
</evidence>
<keyword evidence="3" id="KW-0256">Endoplasmic reticulum</keyword>
<dbReference type="OrthoDB" id="202672at2759"/>
<dbReference type="Pfam" id="PF11779">
    <property type="entry name" value="SPT_ssu-like"/>
    <property type="match status" value="1"/>
</dbReference>
<accession>A0A9Q0HBL2</accession>
<proteinExistence type="predicted"/>
<keyword evidence="4 6" id="KW-1133">Transmembrane helix</keyword>
<dbReference type="InterPro" id="IPR024512">
    <property type="entry name" value="Ser_palmitoyltrfase_ssu-like"/>
</dbReference>
<dbReference type="AlphaFoldDB" id="A0A9Q0HBL2"/>
<dbReference type="Proteomes" id="UP001141806">
    <property type="component" value="Unassembled WGS sequence"/>
</dbReference>
<comment type="caution">
    <text evidence="7">The sequence shown here is derived from an EMBL/GenBank/DDBJ whole genome shotgun (WGS) entry which is preliminary data.</text>
</comment>
<evidence type="ECO:0000256" key="4">
    <source>
        <dbReference type="ARBA" id="ARBA00022989"/>
    </source>
</evidence>
<keyword evidence="5 6" id="KW-0472">Membrane</keyword>
<dbReference type="PANTHER" id="PTHR33727:SF5">
    <property type="entry name" value="PROTEIN, PUTATIVE (DUF3317)-RELATED"/>
    <property type="match status" value="1"/>
</dbReference>
<keyword evidence="8" id="KW-1185">Reference proteome</keyword>
<evidence type="ECO:0000256" key="6">
    <source>
        <dbReference type="SAM" id="Phobius"/>
    </source>
</evidence>
<comment type="subcellular location">
    <subcellularLocation>
        <location evidence="1">Endoplasmic reticulum membrane</location>
        <topology evidence="1">Multi-pass membrane protein</topology>
    </subcellularLocation>
</comment>
<keyword evidence="2 6" id="KW-0812">Transmembrane</keyword>
<evidence type="ECO:0000313" key="8">
    <source>
        <dbReference type="Proteomes" id="UP001141806"/>
    </source>
</evidence>
<dbReference type="GO" id="GO:0005789">
    <property type="term" value="C:endoplasmic reticulum membrane"/>
    <property type="evidence" value="ECO:0007669"/>
    <property type="project" value="UniProtKB-SubCell"/>
</dbReference>
<name>A0A9Q0HBL2_9MAGN</name>
<protein>
    <submittedName>
        <fullName evidence="7">Uncharacterized protein</fullName>
    </submittedName>
</protein>
<evidence type="ECO:0000256" key="2">
    <source>
        <dbReference type="ARBA" id="ARBA00022692"/>
    </source>
</evidence>
<reference evidence="7" key="1">
    <citation type="journal article" date="2023" name="Plant J.">
        <title>The genome of the king protea, Protea cynaroides.</title>
        <authorList>
            <person name="Chang J."/>
            <person name="Duong T.A."/>
            <person name="Schoeman C."/>
            <person name="Ma X."/>
            <person name="Roodt D."/>
            <person name="Barker N."/>
            <person name="Li Z."/>
            <person name="Van de Peer Y."/>
            <person name="Mizrachi E."/>
        </authorList>
    </citation>
    <scope>NUCLEOTIDE SEQUENCE</scope>
    <source>
        <tissue evidence="7">Young leaves</tissue>
    </source>
</reference>
<gene>
    <name evidence="7" type="ORF">NE237_022200</name>
</gene>
<organism evidence="7 8">
    <name type="scientific">Protea cynaroides</name>
    <dbReference type="NCBI Taxonomy" id="273540"/>
    <lineage>
        <taxon>Eukaryota</taxon>
        <taxon>Viridiplantae</taxon>
        <taxon>Streptophyta</taxon>
        <taxon>Embryophyta</taxon>
        <taxon>Tracheophyta</taxon>
        <taxon>Spermatophyta</taxon>
        <taxon>Magnoliopsida</taxon>
        <taxon>Proteales</taxon>
        <taxon>Proteaceae</taxon>
        <taxon>Protea</taxon>
    </lineage>
</organism>